<accession>A0A0N5A9A5</accession>
<organism evidence="1 2">
    <name type="scientific">Syphacia muris</name>
    <dbReference type="NCBI Taxonomy" id="451379"/>
    <lineage>
        <taxon>Eukaryota</taxon>
        <taxon>Metazoa</taxon>
        <taxon>Ecdysozoa</taxon>
        <taxon>Nematoda</taxon>
        <taxon>Chromadorea</taxon>
        <taxon>Rhabditida</taxon>
        <taxon>Spirurina</taxon>
        <taxon>Oxyuridomorpha</taxon>
        <taxon>Oxyuroidea</taxon>
        <taxon>Oxyuridae</taxon>
        <taxon>Syphacia</taxon>
    </lineage>
</organism>
<evidence type="ECO:0000313" key="1">
    <source>
        <dbReference type="Proteomes" id="UP000046393"/>
    </source>
</evidence>
<keyword evidence="1" id="KW-1185">Reference proteome</keyword>
<sequence>MKENGWILNSYHYTASSHFVFHEQVQPLYDKTYTQDKSRANTHHQQQHTDEDDYSGLVLAAVTIAR</sequence>
<proteinExistence type="predicted"/>
<dbReference type="Proteomes" id="UP000046393">
    <property type="component" value="Unplaced"/>
</dbReference>
<dbReference type="WBParaSite" id="SMUV_0000067601-mRNA-1">
    <property type="protein sequence ID" value="SMUV_0000067601-mRNA-1"/>
    <property type="gene ID" value="SMUV_0000067601"/>
</dbReference>
<dbReference type="AlphaFoldDB" id="A0A0N5A9A5"/>
<name>A0A0N5A9A5_9BILA</name>
<protein>
    <submittedName>
        <fullName evidence="2">Transposase</fullName>
    </submittedName>
</protein>
<reference evidence="2" key="1">
    <citation type="submission" date="2017-02" db="UniProtKB">
        <authorList>
            <consortium name="WormBaseParasite"/>
        </authorList>
    </citation>
    <scope>IDENTIFICATION</scope>
</reference>
<evidence type="ECO:0000313" key="2">
    <source>
        <dbReference type="WBParaSite" id="SMUV_0000067601-mRNA-1"/>
    </source>
</evidence>